<dbReference type="GO" id="GO:0090297">
    <property type="term" value="P:positive regulation of mitochondrial DNA replication"/>
    <property type="evidence" value="ECO:0000318"/>
    <property type="project" value="GO_Central"/>
</dbReference>
<evidence type="ECO:0000313" key="4">
    <source>
        <dbReference type="Proteomes" id="UP000036987"/>
    </source>
</evidence>
<evidence type="ECO:0008006" key="5">
    <source>
        <dbReference type="Google" id="ProtNLM"/>
    </source>
</evidence>
<reference evidence="4" key="1">
    <citation type="journal article" date="2016" name="Nature">
        <title>The genome of the seagrass Zostera marina reveals angiosperm adaptation to the sea.</title>
        <authorList>
            <person name="Olsen J.L."/>
            <person name="Rouze P."/>
            <person name="Verhelst B."/>
            <person name="Lin Y.-C."/>
            <person name="Bayer T."/>
            <person name="Collen J."/>
            <person name="Dattolo E."/>
            <person name="De Paoli E."/>
            <person name="Dittami S."/>
            <person name="Maumus F."/>
            <person name="Michel G."/>
            <person name="Kersting A."/>
            <person name="Lauritano C."/>
            <person name="Lohaus R."/>
            <person name="Toepel M."/>
            <person name="Tonon T."/>
            <person name="Vanneste K."/>
            <person name="Amirebrahimi M."/>
            <person name="Brakel J."/>
            <person name="Bostroem C."/>
            <person name="Chovatia M."/>
            <person name="Grimwood J."/>
            <person name="Jenkins J.W."/>
            <person name="Jueterbock A."/>
            <person name="Mraz A."/>
            <person name="Stam W.T."/>
            <person name="Tice H."/>
            <person name="Bornberg-Bauer E."/>
            <person name="Green P.J."/>
            <person name="Pearson G.A."/>
            <person name="Procaccini G."/>
            <person name="Duarte C.M."/>
            <person name="Schmutz J."/>
            <person name="Reusch T.B.H."/>
            <person name="Van de Peer Y."/>
        </authorList>
    </citation>
    <scope>NUCLEOTIDE SEQUENCE [LARGE SCALE GENOMIC DNA]</scope>
    <source>
        <strain evidence="4">cv. Finnish</strain>
    </source>
</reference>
<dbReference type="GO" id="GO:0042645">
    <property type="term" value="C:mitochondrial nucleoid"/>
    <property type="evidence" value="ECO:0000318"/>
    <property type="project" value="GO_Central"/>
</dbReference>
<evidence type="ECO:0000256" key="1">
    <source>
        <dbReference type="ARBA" id="ARBA00023125"/>
    </source>
</evidence>
<protein>
    <recommendedName>
        <fullName evidence="5">Organellar single-stranded DNA binding protein 3</fullName>
    </recommendedName>
</protein>
<dbReference type="EMBL" id="LFYR01000277">
    <property type="protein sequence ID" value="KMZ74586.1"/>
    <property type="molecule type" value="Genomic_DNA"/>
</dbReference>
<dbReference type="OMA" id="WIDESTP"/>
<accession>A0A0K9PZY1</accession>
<evidence type="ECO:0000313" key="3">
    <source>
        <dbReference type="EMBL" id="KMZ74586.1"/>
    </source>
</evidence>
<proteinExistence type="predicted"/>
<dbReference type="InterPro" id="IPR000424">
    <property type="entry name" value="Primosome_PriB/ssb"/>
</dbReference>
<dbReference type="InterPro" id="IPR011344">
    <property type="entry name" value="ssDNA-bd"/>
</dbReference>
<dbReference type="PANTHER" id="PTHR10302">
    <property type="entry name" value="SINGLE-STRANDED DNA-BINDING PROTEIN"/>
    <property type="match status" value="1"/>
</dbReference>
<dbReference type="OrthoDB" id="669963at2759"/>
<dbReference type="InterPro" id="IPR012340">
    <property type="entry name" value="NA-bd_OB-fold"/>
</dbReference>
<dbReference type="Gene3D" id="2.40.50.140">
    <property type="entry name" value="Nucleic acid-binding proteins"/>
    <property type="match status" value="1"/>
</dbReference>
<gene>
    <name evidence="3" type="ORF">ZOSMA_125G00490</name>
</gene>
<dbReference type="GO" id="GO:0008047">
    <property type="term" value="F:enzyme activator activity"/>
    <property type="evidence" value="ECO:0000318"/>
    <property type="project" value="GO_Central"/>
</dbReference>
<dbReference type="PANTHER" id="PTHR10302:SF23">
    <property type="entry name" value="PROTEIN OSB4, CHLOROPLASTIC"/>
    <property type="match status" value="1"/>
</dbReference>
<dbReference type="GO" id="GO:0003697">
    <property type="term" value="F:single-stranded DNA binding"/>
    <property type="evidence" value="ECO:0000318"/>
    <property type="project" value="GO_Central"/>
</dbReference>
<evidence type="ECO:0000256" key="2">
    <source>
        <dbReference type="PROSITE-ProRule" id="PRU00252"/>
    </source>
</evidence>
<dbReference type="Proteomes" id="UP000036987">
    <property type="component" value="Unassembled WGS sequence"/>
</dbReference>
<name>A0A0K9PZY1_ZOSMR</name>
<dbReference type="AlphaFoldDB" id="A0A0K9PZY1"/>
<dbReference type="SUPFAM" id="SSF50249">
    <property type="entry name" value="Nucleic acid-binding proteins"/>
    <property type="match status" value="1"/>
</dbReference>
<dbReference type="GO" id="GO:0006260">
    <property type="term" value="P:DNA replication"/>
    <property type="evidence" value="ECO:0000318"/>
    <property type="project" value="GO_Central"/>
</dbReference>
<sequence length="355" mass="40219">MMHSRSFTKFLAFSRSFATSRKCPSRSKATTTSAVDDAGDREVLTVGEKLENLSITPKLPKLTDIPYQAKVANAVQLIGKIAAPVDLKINDHGTSFASTVLLQEKTAKHSVFCKIPLVFMDDLADMAVWHLEENQTVYVTGQLSSGDACSPEKIEEGSTYLEVVVDSISYVHDLKTTMEHTKRNTKEEAGLENSDCSTTEQMNDVLESKQPIVDNKKSVKSVKSESFWKDFVDNPQQWIDCRISKKNGFVNHNYPDFKDKNSKDVLWLNMLPLWVISKLDDLKFDILDAKSRGSSTSFTSIEESWKDVIENPSHWWDNRGNKLKPNHPDFKHKESRVGLWIDSRTTPDFVLKKLP</sequence>
<keyword evidence="4" id="KW-1185">Reference proteome</keyword>
<dbReference type="PROSITE" id="PS50935">
    <property type="entry name" value="SSB"/>
    <property type="match status" value="1"/>
</dbReference>
<organism evidence="3 4">
    <name type="scientific">Zostera marina</name>
    <name type="common">Eelgrass</name>
    <dbReference type="NCBI Taxonomy" id="29655"/>
    <lineage>
        <taxon>Eukaryota</taxon>
        <taxon>Viridiplantae</taxon>
        <taxon>Streptophyta</taxon>
        <taxon>Embryophyta</taxon>
        <taxon>Tracheophyta</taxon>
        <taxon>Spermatophyta</taxon>
        <taxon>Magnoliopsida</taxon>
        <taxon>Liliopsida</taxon>
        <taxon>Zosteraceae</taxon>
        <taxon>Zostera</taxon>
    </lineage>
</organism>
<comment type="caution">
    <text evidence="3">The sequence shown here is derived from an EMBL/GenBank/DDBJ whole genome shotgun (WGS) entry which is preliminary data.</text>
</comment>
<keyword evidence="1 2" id="KW-0238">DNA-binding</keyword>